<dbReference type="EMBL" id="LN831790">
    <property type="protein sequence ID" value="CQR63018.1"/>
    <property type="molecule type" value="Genomic_DNA"/>
</dbReference>
<dbReference type="PANTHER" id="PTHR24221">
    <property type="entry name" value="ATP-BINDING CASSETTE SUB-FAMILY B"/>
    <property type="match status" value="1"/>
</dbReference>
<dbReference type="InterPro" id="IPR003593">
    <property type="entry name" value="AAA+_ATPase"/>
</dbReference>
<evidence type="ECO:0000256" key="5">
    <source>
        <dbReference type="ARBA" id="ARBA00022692"/>
    </source>
</evidence>
<keyword evidence="5 11" id="KW-0812">Transmembrane</keyword>
<accession>A0A0F7VX85</accession>
<evidence type="ECO:0000313" key="14">
    <source>
        <dbReference type="EMBL" id="CQR63018.1"/>
    </source>
</evidence>
<dbReference type="GO" id="GO:0016887">
    <property type="term" value="F:ATP hydrolysis activity"/>
    <property type="evidence" value="ECO:0007669"/>
    <property type="project" value="InterPro"/>
</dbReference>
<gene>
    <name evidence="14" type="primary">sle_35570</name>
</gene>
<feature type="transmembrane region" description="Helical" evidence="11">
    <location>
        <begin position="53"/>
        <end position="72"/>
    </location>
</feature>
<sequence length="569" mass="61437">MIRLLLRVLGESYGRPVRRTVALMSLRAVVEGLSYALLVPLLRALLGPHPADAWPWLGGFAAAFLLCAVLGYRSVLTGFRTGGELSRGLHHRLGDQLARLPLGWFTPSRIGDVAGLTSRSVMQVMSVPAHRLGPLNDATFVPLTVVVVLFFFDWRLALAALVAAPLIAAVQRATARATAREDAERARRSDDASARVVEYVRAQPVLRAGGRTGERFRLLDEALHAQWRSERRAAVKGLPGIVGLSLTVQTVFTLVLVLGAYLALHGSIGAPSVLALLVLCARCVDPLLSLADLGGVMRASRGELERIDEVLREEPLPQPERPSVPADNSLELAEVTFRRGGRTVLDGLSLRVEEGRRLAIVGSSGAGKTTLLQLAARFHDVDAGTVRLGGVDVRAIDGDELMSRLSIVFQDVYLFEGTIEENVRLGRPDATASDVRGAAAAARLDEVVARLPQGWDTQVGEGGAALSGGERQRVSIARALLKDAPVLLLDEATSALDPESERAVQEGLDRLMRGRTVVMVAHRLHTVRDADSIALLEDGRIVESGTHQELLERDGKYAEFWKTATHQPA</sequence>
<comment type="subcellular location">
    <subcellularLocation>
        <location evidence="1">Cell inner membrane</location>
        <topology evidence="1">Multi-pass membrane protein</topology>
    </subcellularLocation>
</comment>
<protein>
    <submittedName>
        <fullName evidence="14">Iron import ATP-binding/permease protein IrtB</fullName>
    </submittedName>
</protein>
<dbReference type="PROSITE" id="PS00211">
    <property type="entry name" value="ABC_TRANSPORTER_1"/>
    <property type="match status" value="1"/>
</dbReference>
<dbReference type="Pfam" id="PF00664">
    <property type="entry name" value="ABC_membrane"/>
    <property type="match status" value="1"/>
</dbReference>
<feature type="domain" description="ABC transmembrane type-1" evidence="13">
    <location>
        <begin position="21"/>
        <end position="299"/>
    </location>
</feature>
<dbReference type="Proteomes" id="UP000035016">
    <property type="component" value="Chromosome Chromosome"/>
</dbReference>
<evidence type="ECO:0000256" key="7">
    <source>
        <dbReference type="ARBA" id="ARBA00022840"/>
    </source>
</evidence>
<reference evidence="14 15" key="1">
    <citation type="submission" date="2015-02" db="EMBL/GenBank/DDBJ databases">
        <authorList>
            <person name="Gomez-Escribano P.J."/>
        </authorList>
    </citation>
    <scope>NUCLEOTIDE SEQUENCE [LARGE SCALE GENOMIC DNA]</scope>
    <source>
        <strain evidence="15">C34 (DSM 42122 / NRRL B-24963)</strain>
    </source>
</reference>
<dbReference type="PANTHER" id="PTHR24221:SF654">
    <property type="entry name" value="ATP-BINDING CASSETTE SUB-FAMILY B MEMBER 6"/>
    <property type="match status" value="1"/>
</dbReference>
<dbReference type="InterPro" id="IPR027417">
    <property type="entry name" value="P-loop_NTPase"/>
</dbReference>
<dbReference type="InterPro" id="IPR011527">
    <property type="entry name" value="ABC1_TM_dom"/>
</dbReference>
<keyword evidence="9 11" id="KW-0472">Membrane</keyword>
<dbReference type="InterPro" id="IPR036640">
    <property type="entry name" value="ABC1_TM_sf"/>
</dbReference>
<keyword evidence="8 11" id="KW-1133">Transmembrane helix</keyword>
<keyword evidence="7 14" id="KW-0067">ATP-binding</keyword>
<keyword evidence="6" id="KW-0547">Nucleotide-binding</keyword>
<dbReference type="Gene3D" id="1.20.1560.10">
    <property type="entry name" value="ABC transporter type 1, transmembrane domain"/>
    <property type="match status" value="1"/>
</dbReference>
<proteinExistence type="inferred from homology"/>
<feature type="domain" description="ABC transporter" evidence="12">
    <location>
        <begin position="330"/>
        <end position="563"/>
    </location>
</feature>
<comment type="similarity">
    <text evidence="10">Belongs to the ABC transporter superfamily. Siderophore-Fe(3+) uptake transporter (SIUT) (TC 3.A.1.21) family.</text>
</comment>
<feature type="transmembrane region" description="Helical" evidence="11">
    <location>
        <begin position="238"/>
        <end position="262"/>
    </location>
</feature>
<dbReference type="Pfam" id="PF00005">
    <property type="entry name" value="ABC_tran"/>
    <property type="match status" value="1"/>
</dbReference>
<dbReference type="SUPFAM" id="SSF52540">
    <property type="entry name" value="P-loop containing nucleoside triphosphate hydrolases"/>
    <property type="match status" value="1"/>
</dbReference>
<evidence type="ECO:0000256" key="3">
    <source>
        <dbReference type="ARBA" id="ARBA00022475"/>
    </source>
</evidence>
<dbReference type="GO" id="GO:0005524">
    <property type="term" value="F:ATP binding"/>
    <property type="evidence" value="ECO:0007669"/>
    <property type="project" value="UniProtKB-KW"/>
</dbReference>
<dbReference type="FunFam" id="3.40.50.300:FF:000221">
    <property type="entry name" value="Multidrug ABC transporter ATP-binding protein"/>
    <property type="match status" value="1"/>
</dbReference>
<evidence type="ECO:0000259" key="13">
    <source>
        <dbReference type="PROSITE" id="PS50929"/>
    </source>
</evidence>
<dbReference type="PROSITE" id="PS50929">
    <property type="entry name" value="ABC_TM1F"/>
    <property type="match status" value="1"/>
</dbReference>
<dbReference type="Gene3D" id="3.40.50.300">
    <property type="entry name" value="P-loop containing nucleotide triphosphate hydrolases"/>
    <property type="match status" value="1"/>
</dbReference>
<evidence type="ECO:0000256" key="9">
    <source>
        <dbReference type="ARBA" id="ARBA00023136"/>
    </source>
</evidence>
<name>A0A0F7VX85_STRLW</name>
<dbReference type="InterPro" id="IPR017871">
    <property type="entry name" value="ABC_transporter-like_CS"/>
</dbReference>
<organism evidence="14 15">
    <name type="scientific">Streptomyces leeuwenhoekii</name>
    <dbReference type="NCBI Taxonomy" id="1437453"/>
    <lineage>
        <taxon>Bacteria</taxon>
        <taxon>Bacillati</taxon>
        <taxon>Actinomycetota</taxon>
        <taxon>Actinomycetes</taxon>
        <taxon>Kitasatosporales</taxon>
        <taxon>Streptomycetaceae</taxon>
        <taxon>Streptomyces</taxon>
    </lineage>
</organism>
<evidence type="ECO:0000256" key="6">
    <source>
        <dbReference type="ARBA" id="ARBA00022741"/>
    </source>
</evidence>
<evidence type="ECO:0000256" key="10">
    <source>
        <dbReference type="ARBA" id="ARBA00023455"/>
    </source>
</evidence>
<keyword evidence="2" id="KW-0813">Transport</keyword>
<evidence type="ECO:0000256" key="11">
    <source>
        <dbReference type="SAM" id="Phobius"/>
    </source>
</evidence>
<dbReference type="RefSeq" id="WP_029381406.1">
    <property type="nucleotide sequence ID" value="NZ_AZSD01000039.1"/>
</dbReference>
<dbReference type="GO" id="GO:0140359">
    <property type="term" value="F:ABC-type transporter activity"/>
    <property type="evidence" value="ECO:0007669"/>
    <property type="project" value="InterPro"/>
</dbReference>
<dbReference type="AlphaFoldDB" id="A0A0F7VX85"/>
<dbReference type="InterPro" id="IPR003439">
    <property type="entry name" value="ABC_transporter-like_ATP-bd"/>
</dbReference>
<evidence type="ECO:0000256" key="2">
    <source>
        <dbReference type="ARBA" id="ARBA00022448"/>
    </source>
</evidence>
<keyword evidence="4" id="KW-0997">Cell inner membrane</keyword>
<feature type="transmembrane region" description="Helical" evidence="11">
    <location>
        <begin position="21"/>
        <end position="41"/>
    </location>
</feature>
<keyword evidence="3" id="KW-1003">Cell membrane</keyword>
<evidence type="ECO:0000259" key="12">
    <source>
        <dbReference type="PROSITE" id="PS50893"/>
    </source>
</evidence>
<evidence type="ECO:0000256" key="4">
    <source>
        <dbReference type="ARBA" id="ARBA00022519"/>
    </source>
</evidence>
<evidence type="ECO:0000256" key="1">
    <source>
        <dbReference type="ARBA" id="ARBA00004429"/>
    </source>
</evidence>
<dbReference type="SMART" id="SM00382">
    <property type="entry name" value="AAA"/>
    <property type="match status" value="1"/>
</dbReference>
<dbReference type="PROSITE" id="PS50893">
    <property type="entry name" value="ABC_TRANSPORTER_2"/>
    <property type="match status" value="1"/>
</dbReference>
<dbReference type="SUPFAM" id="SSF90123">
    <property type="entry name" value="ABC transporter transmembrane region"/>
    <property type="match status" value="1"/>
</dbReference>
<dbReference type="KEGG" id="sle:sle_35570"/>
<evidence type="ECO:0000256" key="8">
    <source>
        <dbReference type="ARBA" id="ARBA00022989"/>
    </source>
</evidence>
<dbReference type="GO" id="GO:0005886">
    <property type="term" value="C:plasma membrane"/>
    <property type="evidence" value="ECO:0007669"/>
    <property type="project" value="UniProtKB-SubCell"/>
</dbReference>
<evidence type="ECO:0000313" key="15">
    <source>
        <dbReference type="Proteomes" id="UP000035016"/>
    </source>
</evidence>
<dbReference type="InterPro" id="IPR039421">
    <property type="entry name" value="Type_1_exporter"/>
</dbReference>
<dbReference type="GO" id="GO:0034040">
    <property type="term" value="F:ATPase-coupled lipid transmembrane transporter activity"/>
    <property type="evidence" value="ECO:0007669"/>
    <property type="project" value="TreeGrafter"/>
</dbReference>